<evidence type="ECO:0000256" key="3">
    <source>
        <dbReference type="ARBA" id="ARBA00008212"/>
    </source>
</evidence>
<name>A0AAW0TQQ6_SCYPA</name>
<feature type="domain" description="SP-RING-type" evidence="15">
    <location>
        <begin position="124"/>
        <end position="214"/>
    </location>
</feature>
<dbReference type="Pfam" id="PF11789">
    <property type="entry name" value="zf-Nse"/>
    <property type="match status" value="1"/>
</dbReference>
<evidence type="ECO:0000256" key="13">
    <source>
        <dbReference type="PROSITE-ProRule" id="PRU00452"/>
    </source>
</evidence>
<gene>
    <name evidence="16" type="ORF">O3P69_008842</name>
</gene>
<comment type="pathway">
    <text evidence="2">Protein modification; protein sumoylation.</text>
</comment>
<feature type="region of interest" description="Disordered" evidence="14">
    <location>
        <begin position="521"/>
        <end position="561"/>
    </location>
</feature>
<dbReference type="GO" id="GO:0061665">
    <property type="term" value="F:SUMO ligase activity"/>
    <property type="evidence" value="ECO:0007669"/>
    <property type="project" value="TreeGrafter"/>
</dbReference>
<evidence type="ECO:0000256" key="11">
    <source>
        <dbReference type="ARBA" id="ARBA00031731"/>
    </source>
</evidence>
<dbReference type="PANTHER" id="PTHR21330">
    <property type="entry name" value="E3 SUMO-PROTEIN LIGASE NSE2"/>
    <property type="match status" value="1"/>
</dbReference>
<dbReference type="PROSITE" id="PS51044">
    <property type="entry name" value="ZF_SP_RING"/>
    <property type="match status" value="1"/>
</dbReference>
<dbReference type="PANTHER" id="PTHR21330:SF1">
    <property type="entry name" value="E3 SUMO-PROTEIN LIGASE NSE2"/>
    <property type="match status" value="1"/>
</dbReference>
<organism evidence="16 17">
    <name type="scientific">Scylla paramamosain</name>
    <name type="common">Mud crab</name>
    <dbReference type="NCBI Taxonomy" id="85552"/>
    <lineage>
        <taxon>Eukaryota</taxon>
        <taxon>Metazoa</taxon>
        <taxon>Ecdysozoa</taxon>
        <taxon>Arthropoda</taxon>
        <taxon>Crustacea</taxon>
        <taxon>Multicrustacea</taxon>
        <taxon>Malacostraca</taxon>
        <taxon>Eumalacostraca</taxon>
        <taxon>Eucarida</taxon>
        <taxon>Decapoda</taxon>
        <taxon>Pleocyemata</taxon>
        <taxon>Brachyura</taxon>
        <taxon>Eubrachyura</taxon>
        <taxon>Portunoidea</taxon>
        <taxon>Portunidae</taxon>
        <taxon>Portuninae</taxon>
        <taxon>Scylla</taxon>
    </lineage>
</organism>
<evidence type="ECO:0000256" key="10">
    <source>
        <dbReference type="ARBA" id="ARBA00023242"/>
    </source>
</evidence>
<evidence type="ECO:0000313" key="16">
    <source>
        <dbReference type="EMBL" id="KAK8389373.1"/>
    </source>
</evidence>
<keyword evidence="7 13" id="KW-0863">Zinc-finger</keyword>
<evidence type="ECO:0000256" key="9">
    <source>
        <dbReference type="ARBA" id="ARBA00022833"/>
    </source>
</evidence>
<evidence type="ECO:0000256" key="1">
    <source>
        <dbReference type="ARBA" id="ARBA00004123"/>
    </source>
</evidence>
<keyword evidence="10" id="KW-0539">Nucleus</keyword>
<dbReference type="InterPro" id="IPR004181">
    <property type="entry name" value="Znf_MIZ"/>
</dbReference>
<evidence type="ECO:0000256" key="5">
    <source>
        <dbReference type="ARBA" id="ARBA00022679"/>
    </source>
</evidence>
<evidence type="ECO:0000313" key="17">
    <source>
        <dbReference type="Proteomes" id="UP001487740"/>
    </source>
</evidence>
<reference evidence="16 17" key="1">
    <citation type="submission" date="2023-03" db="EMBL/GenBank/DDBJ databases">
        <title>High-quality genome of Scylla paramamosain provides insights in environmental adaptation.</title>
        <authorList>
            <person name="Zhang L."/>
        </authorList>
    </citation>
    <scope>NUCLEOTIDE SEQUENCE [LARGE SCALE GENOMIC DNA]</scope>
    <source>
        <strain evidence="16">LZ_2023a</strain>
        <tissue evidence="16">Muscle</tissue>
    </source>
</reference>
<feature type="compositionally biased region" description="Basic and acidic residues" evidence="14">
    <location>
        <begin position="539"/>
        <end position="552"/>
    </location>
</feature>
<dbReference type="GO" id="GO:0005634">
    <property type="term" value="C:nucleus"/>
    <property type="evidence" value="ECO:0007669"/>
    <property type="project" value="UniProtKB-SubCell"/>
</dbReference>
<sequence>MEVGFFGILENVYEQVNESTTSVLESVEDANLKAKYLKELEEILVSCVTTQHKVAITRQAVKETIARAQDEETQEPDANIYDDLLEESIGELEVDSPLEGAIAQAASLKTFKDLLEQNNVSANSDGDLVATECSNNFLDPISKKRMTDPVRNKICDHVYDRGSITSMISKSKNKFKCPAIGCANQDSDRMWQLNLISACGSPPSPVFTLELTRCLPSPFACHLHGACEGWRERQVSCWCAAAGMAERRSVVVKSSQRSVIKKVEVITVQSNNVASITACHPVGVVVAERRTGPPAADEPRPVFIPGCPLPQVLSREAADTEMTQGGERPTHGPVKADIYSPQRNAGQPKSVECRVTVKSSEKNKENYLDDKIYNPRVYIDSLPKNSDVQFEQRSSSTHSDSDVEKTVDSLQNSDSSVQFGQRSPCPPSAGDMQEGLPKESSYMGPPRYVLLHGDTEQTHDSISSGNEALERENREMSTESSRENQEPFIYNKTIVRRVQEQERHECGVEWCEGERERCEGAAEGARECSADSPKSHPSTSDRTHKQGREQTRQDGQQYGSF</sequence>
<feature type="region of interest" description="Disordered" evidence="14">
    <location>
        <begin position="384"/>
        <end position="487"/>
    </location>
</feature>
<dbReference type="SUPFAM" id="SSF57850">
    <property type="entry name" value="RING/U-box"/>
    <property type="match status" value="1"/>
</dbReference>
<keyword evidence="9" id="KW-0862">Zinc</keyword>
<evidence type="ECO:0000259" key="15">
    <source>
        <dbReference type="PROSITE" id="PS51044"/>
    </source>
</evidence>
<feature type="compositionally biased region" description="Basic and acidic residues" evidence="14">
    <location>
        <begin position="468"/>
        <end position="485"/>
    </location>
</feature>
<dbReference type="InterPro" id="IPR013083">
    <property type="entry name" value="Znf_RING/FYVE/PHD"/>
</dbReference>
<evidence type="ECO:0000256" key="8">
    <source>
        <dbReference type="ARBA" id="ARBA00022786"/>
    </source>
</evidence>
<dbReference type="AlphaFoldDB" id="A0AAW0TQQ6"/>
<evidence type="ECO:0000256" key="7">
    <source>
        <dbReference type="ARBA" id="ARBA00022771"/>
    </source>
</evidence>
<dbReference type="EMBL" id="JARAKH010000027">
    <property type="protein sequence ID" value="KAK8389373.1"/>
    <property type="molecule type" value="Genomic_DNA"/>
</dbReference>
<protein>
    <recommendedName>
        <fullName evidence="4">E3 SUMO-protein ligase NSE2</fullName>
    </recommendedName>
    <alternativeName>
        <fullName evidence="11">E3 SUMO-protein transferase NSE2</fullName>
    </alternativeName>
    <alternativeName>
        <fullName evidence="12">Non-structural maintenance of chromosomes element 2 homolog</fullName>
    </alternativeName>
</protein>
<feature type="compositionally biased region" description="Polar residues" evidence="14">
    <location>
        <begin position="408"/>
        <end position="421"/>
    </location>
</feature>
<proteinExistence type="inferred from homology"/>
<evidence type="ECO:0000256" key="2">
    <source>
        <dbReference type="ARBA" id="ARBA00004718"/>
    </source>
</evidence>
<keyword evidence="6" id="KW-0479">Metal-binding</keyword>
<evidence type="ECO:0000256" key="12">
    <source>
        <dbReference type="ARBA" id="ARBA00032533"/>
    </source>
</evidence>
<comment type="similarity">
    <text evidence="3">Belongs to the NSE2 family.</text>
</comment>
<evidence type="ECO:0000256" key="14">
    <source>
        <dbReference type="SAM" id="MobiDB-lite"/>
    </source>
</evidence>
<dbReference type="GO" id="GO:0030915">
    <property type="term" value="C:Smc5-Smc6 complex"/>
    <property type="evidence" value="ECO:0007669"/>
    <property type="project" value="InterPro"/>
</dbReference>
<keyword evidence="5" id="KW-0808">Transferase</keyword>
<dbReference type="GO" id="GO:0016925">
    <property type="term" value="P:protein sumoylation"/>
    <property type="evidence" value="ECO:0007669"/>
    <property type="project" value="TreeGrafter"/>
</dbReference>
<accession>A0AAW0TQQ6</accession>
<dbReference type="GO" id="GO:0000724">
    <property type="term" value="P:double-strand break repair via homologous recombination"/>
    <property type="evidence" value="ECO:0007669"/>
    <property type="project" value="InterPro"/>
</dbReference>
<comment type="caution">
    <text evidence="16">The sequence shown here is derived from an EMBL/GenBank/DDBJ whole genome shotgun (WGS) entry which is preliminary data.</text>
</comment>
<dbReference type="GO" id="GO:0008270">
    <property type="term" value="F:zinc ion binding"/>
    <property type="evidence" value="ECO:0007669"/>
    <property type="project" value="UniProtKB-KW"/>
</dbReference>
<dbReference type="CDD" id="cd16651">
    <property type="entry name" value="SPL-RING_NSE2"/>
    <property type="match status" value="1"/>
</dbReference>
<dbReference type="Gene3D" id="3.30.40.10">
    <property type="entry name" value="Zinc/RING finger domain, C3HC4 (zinc finger)"/>
    <property type="match status" value="1"/>
</dbReference>
<feature type="compositionally biased region" description="Polar residues" evidence="14">
    <location>
        <begin position="384"/>
        <end position="398"/>
    </location>
</feature>
<dbReference type="InterPro" id="IPR026846">
    <property type="entry name" value="Nse2(Mms21)"/>
</dbReference>
<feature type="region of interest" description="Disordered" evidence="14">
    <location>
        <begin position="317"/>
        <end position="357"/>
    </location>
</feature>
<evidence type="ECO:0000256" key="4">
    <source>
        <dbReference type="ARBA" id="ARBA00020923"/>
    </source>
</evidence>
<evidence type="ECO:0000256" key="6">
    <source>
        <dbReference type="ARBA" id="ARBA00022723"/>
    </source>
</evidence>
<keyword evidence="8" id="KW-0833">Ubl conjugation pathway</keyword>
<comment type="subcellular location">
    <subcellularLocation>
        <location evidence="1">Nucleus</location>
    </subcellularLocation>
</comment>
<keyword evidence="17" id="KW-1185">Reference proteome</keyword>
<dbReference type="Proteomes" id="UP001487740">
    <property type="component" value="Unassembled WGS sequence"/>
</dbReference>